<gene>
    <name evidence="1" type="ORF">QR685DRAFT_567784</name>
</gene>
<evidence type="ECO:0000313" key="1">
    <source>
        <dbReference type="EMBL" id="KAL0474899.1"/>
    </source>
</evidence>
<reference evidence="1 2" key="1">
    <citation type="submission" date="2023-09" db="EMBL/GenBank/DDBJ databases">
        <title>Multi-omics analysis of a traditional fermented food reveals byproduct-associated fungal strains for waste-to-food upcycling.</title>
        <authorList>
            <consortium name="Lawrence Berkeley National Laboratory"/>
            <person name="Rekdal V.M."/>
            <person name="Villalobos-Escobedo J.M."/>
            <person name="Rodriguez-Valeron N."/>
            <person name="Garcia M.O."/>
            <person name="Vasquez D.P."/>
            <person name="Damayanti I."/>
            <person name="Sorensen P.M."/>
            <person name="Baidoo E.E."/>
            <person name="De Carvalho A.C."/>
            <person name="Riley R."/>
            <person name="Lipzen A."/>
            <person name="He G."/>
            <person name="Yan M."/>
            <person name="Haridas S."/>
            <person name="Daum C."/>
            <person name="Yoshinaga Y."/>
            <person name="Ng V."/>
            <person name="Grigoriev I.V."/>
            <person name="Munk R."/>
            <person name="Nuraida L."/>
            <person name="Wijaya C.H."/>
            <person name="Morales P.-C."/>
            <person name="Keasling J.D."/>
        </authorList>
    </citation>
    <scope>NUCLEOTIDE SEQUENCE [LARGE SCALE GENOMIC DNA]</scope>
    <source>
        <strain evidence="1 2">FGSC 2613</strain>
    </source>
</reference>
<keyword evidence="2" id="KW-1185">Reference proteome</keyword>
<dbReference type="Proteomes" id="UP001451303">
    <property type="component" value="Unassembled WGS sequence"/>
</dbReference>
<evidence type="ECO:0000313" key="2">
    <source>
        <dbReference type="Proteomes" id="UP001451303"/>
    </source>
</evidence>
<proteinExistence type="predicted"/>
<protein>
    <recommendedName>
        <fullName evidence="3">Secreted protein</fullName>
    </recommendedName>
</protein>
<sequence length="74" mass="8033">MYGLLVMFRSTHVPVKHAATWATPSVSGATLLQLLGPRFVKQSHAHETLSGCLRHLCEQVGSKANGDQMCRNSA</sequence>
<dbReference type="EMBL" id="JAVLET010000001">
    <property type="protein sequence ID" value="KAL0474899.1"/>
    <property type="molecule type" value="Genomic_DNA"/>
</dbReference>
<comment type="caution">
    <text evidence="1">The sequence shown here is derived from an EMBL/GenBank/DDBJ whole genome shotgun (WGS) entry which is preliminary data.</text>
</comment>
<name>A0ABR3DQG9_NEUIN</name>
<evidence type="ECO:0008006" key="3">
    <source>
        <dbReference type="Google" id="ProtNLM"/>
    </source>
</evidence>
<accession>A0ABR3DQG9</accession>
<organism evidence="1 2">
    <name type="scientific">Neurospora intermedia</name>
    <dbReference type="NCBI Taxonomy" id="5142"/>
    <lineage>
        <taxon>Eukaryota</taxon>
        <taxon>Fungi</taxon>
        <taxon>Dikarya</taxon>
        <taxon>Ascomycota</taxon>
        <taxon>Pezizomycotina</taxon>
        <taxon>Sordariomycetes</taxon>
        <taxon>Sordariomycetidae</taxon>
        <taxon>Sordariales</taxon>
        <taxon>Sordariaceae</taxon>
        <taxon>Neurospora</taxon>
    </lineage>
</organism>